<keyword evidence="3" id="KW-1185">Reference proteome</keyword>
<proteinExistence type="predicted"/>
<organism evidence="2 3">
    <name type="scientific">Chondrus crispus</name>
    <name type="common">Carrageen Irish moss</name>
    <name type="synonym">Polymorpha crispa</name>
    <dbReference type="NCBI Taxonomy" id="2769"/>
    <lineage>
        <taxon>Eukaryota</taxon>
        <taxon>Rhodophyta</taxon>
        <taxon>Florideophyceae</taxon>
        <taxon>Rhodymeniophycidae</taxon>
        <taxon>Gigartinales</taxon>
        <taxon>Gigartinaceae</taxon>
        <taxon>Chondrus</taxon>
    </lineage>
</organism>
<dbReference type="EMBL" id="HG002320">
    <property type="protein sequence ID" value="CDF41173.1"/>
    <property type="molecule type" value="Genomic_DNA"/>
</dbReference>
<evidence type="ECO:0000313" key="3">
    <source>
        <dbReference type="Proteomes" id="UP000012073"/>
    </source>
</evidence>
<evidence type="ECO:0000313" key="2">
    <source>
        <dbReference type="EMBL" id="CDF41173.1"/>
    </source>
</evidence>
<reference evidence="3" key="1">
    <citation type="journal article" date="2013" name="Proc. Natl. Acad. Sci. U.S.A.">
        <title>Genome structure and metabolic features in the red seaweed Chondrus crispus shed light on evolution of the Archaeplastida.</title>
        <authorList>
            <person name="Collen J."/>
            <person name="Porcel B."/>
            <person name="Carre W."/>
            <person name="Ball S.G."/>
            <person name="Chaparro C."/>
            <person name="Tonon T."/>
            <person name="Barbeyron T."/>
            <person name="Michel G."/>
            <person name="Noel B."/>
            <person name="Valentin K."/>
            <person name="Elias M."/>
            <person name="Artiguenave F."/>
            <person name="Arun A."/>
            <person name="Aury J.M."/>
            <person name="Barbosa-Neto J.F."/>
            <person name="Bothwell J.H."/>
            <person name="Bouget F.Y."/>
            <person name="Brillet L."/>
            <person name="Cabello-Hurtado F."/>
            <person name="Capella-Gutierrez S."/>
            <person name="Charrier B."/>
            <person name="Cladiere L."/>
            <person name="Cock J.M."/>
            <person name="Coelho S.M."/>
            <person name="Colleoni C."/>
            <person name="Czjzek M."/>
            <person name="Da Silva C."/>
            <person name="Delage L."/>
            <person name="Denoeud F."/>
            <person name="Deschamps P."/>
            <person name="Dittami S.M."/>
            <person name="Gabaldon T."/>
            <person name="Gachon C.M."/>
            <person name="Groisillier A."/>
            <person name="Herve C."/>
            <person name="Jabbari K."/>
            <person name="Katinka M."/>
            <person name="Kloareg B."/>
            <person name="Kowalczyk N."/>
            <person name="Labadie K."/>
            <person name="Leblanc C."/>
            <person name="Lopez P.J."/>
            <person name="McLachlan D.H."/>
            <person name="Meslet-Cladiere L."/>
            <person name="Moustafa A."/>
            <person name="Nehr Z."/>
            <person name="Nyvall Collen P."/>
            <person name="Panaud O."/>
            <person name="Partensky F."/>
            <person name="Poulain J."/>
            <person name="Rensing S.A."/>
            <person name="Rousvoal S."/>
            <person name="Samson G."/>
            <person name="Symeonidi A."/>
            <person name="Weissenbach J."/>
            <person name="Zambounis A."/>
            <person name="Wincker P."/>
            <person name="Boyen C."/>
        </authorList>
    </citation>
    <scope>NUCLEOTIDE SEQUENCE [LARGE SCALE GENOMIC DNA]</scope>
    <source>
        <strain evidence="3">cv. Stackhouse</strain>
    </source>
</reference>
<dbReference type="Proteomes" id="UP000012073">
    <property type="component" value="Unassembled WGS sequence"/>
</dbReference>
<dbReference type="GeneID" id="17319182"/>
<dbReference type="RefSeq" id="XP_005711467.1">
    <property type="nucleotide sequence ID" value="XM_005711410.1"/>
</dbReference>
<dbReference type="AlphaFoldDB" id="R7QTY5"/>
<dbReference type="KEGG" id="ccp:CHC_T00007715001"/>
<name>R7QTY5_CHOCR</name>
<sequence length="251" mass="27188">MSLCCGKRQCNRRIVLYTANVLAARIVLDLQKRNSHGKHGFTIPTRDLSWPRNNELGVDSSRNCKQKLDIETTAKLISRTKRAIHVDVPTATRAHHTTPTSPYAPQVHPHTLSAAFAASRGAFGYGDDLCDLTGADALAIDLHVNVLEEDSPDIVVVTVVSNDALNNGFGADLRGEGVKHGAAEVVHDDVAQFRSEKLCRDEFVQRFLQVLSEQRQAVVLEGAGHRAENFAGGGGGGESVRGWMRGEVSDG</sequence>
<dbReference type="Gramene" id="CDF41173">
    <property type="protein sequence ID" value="CDF41173"/>
    <property type="gene ID" value="CHC_T00007715001"/>
</dbReference>
<gene>
    <name evidence="2" type="ORF">CHC_T00007715001</name>
</gene>
<protein>
    <submittedName>
        <fullName evidence="2">Uncharacterized protein</fullName>
    </submittedName>
</protein>
<feature type="region of interest" description="Disordered" evidence="1">
    <location>
        <begin position="230"/>
        <end position="251"/>
    </location>
</feature>
<evidence type="ECO:0000256" key="1">
    <source>
        <dbReference type="SAM" id="MobiDB-lite"/>
    </source>
</evidence>
<accession>R7QTY5</accession>